<dbReference type="InterPro" id="IPR013525">
    <property type="entry name" value="ABC2_TM"/>
</dbReference>
<comment type="caution">
    <text evidence="9">The sequence shown here is derived from an EMBL/GenBank/DDBJ whole genome shotgun (WGS) entry which is preliminary data.</text>
</comment>
<gene>
    <name evidence="8" type="ORF">P3T76_007659</name>
    <name evidence="9" type="ORF">P3T76_007801</name>
</gene>
<dbReference type="EMBL" id="JASMQC010000013">
    <property type="protein sequence ID" value="KAK1941095.1"/>
    <property type="molecule type" value="Genomic_DNA"/>
</dbReference>
<keyword evidence="2" id="KW-0813">Transport</keyword>
<evidence type="ECO:0000313" key="9">
    <source>
        <dbReference type="EMBL" id="KAK1941095.1"/>
    </source>
</evidence>
<dbReference type="PANTHER" id="PTHR19241">
    <property type="entry name" value="ATP-BINDING CASSETTE TRANSPORTER"/>
    <property type="match status" value="1"/>
</dbReference>
<evidence type="ECO:0000256" key="1">
    <source>
        <dbReference type="ARBA" id="ARBA00004141"/>
    </source>
</evidence>
<dbReference type="EMBL" id="JASMQC010000013">
    <property type="protein sequence ID" value="KAK1940953.1"/>
    <property type="molecule type" value="Genomic_DNA"/>
</dbReference>
<evidence type="ECO:0000256" key="3">
    <source>
        <dbReference type="ARBA" id="ARBA00022692"/>
    </source>
</evidence>
<keyword evidence="4 6" id="KW-1133">Transmembrane helix</keyword>
<evidence type="ECO:0000313" key="8">
    <source>
        <dbReference type="EMBL" id="KAK1940953.1"/>
    </source>
</evidence>
<feature type="transmembrane region" description="Helical" evidence="6">
    <location>
        <begin position="14"/>
        <end position="36"/>
    </location>
</feature>
<reference evidence="9" key="1">
    <citation type="submission" date="2023-08" db="EMBL/GenBank/DDBJ databases">
        <title>Reference Genome Resource for the Citrus Pathogen Phytophthora citrophthora.</title>
        <authorList>
            <person name="Moller H."/>
            <person name="Coetzee B."/>
            <person name="Rose L.J."/>
            <person name="Van Niekerk J.M."/>
        </authorList>
    </citation>
    <scope>NUCLEOTIDE SEQUENCE</scope>
    <source>
        <strain evidence="9">STE-U-9442</strain>
    </source>
</reference>
<accession>A0AAD9GM51</accession>
<dbReference type="GO" id="GO:0140359">
    <property type="term" value="F:ABC-type transporter activity"/>
    <property type="evidence" value="ECO:0007669"/>
    <property type="project" value="InterPro"/>
</dbReference>
<evidence type="ECO:0000256" key="6">
    <source>
        <dbReference type="SAM" id="Phobius"/>
    </source>
</evidence>
<sequence length="92" mass="10369">MDWIGGLNADAGSFILYELIVFLNVMVAILLFFFIAAISPNIYITNPLAVSVLHVELIFAGLVVTRSQIPYHLVWLYWMNPVAWAFRALAVN</sequence>
<evidence type="ECO:0000256" key="5">
    <source>
        <dbReference type="ARBA" id="ARBA00023136"/>
    </source>
</evidence>
<evidence type="ECO:0000256" key="2">
    <source>
        <dbReference type="ARBA" id="ARBA00022448"/>
    </source>
</evidence>
<keyword evidence="3 6" id="KW-0812">Transmembrane</keyword>
<evidence type="ECO:0000259" key="7">
    <source>
        <dbReference type="Pfam" id="PF01061"/>
    </source>
</evidence>
<evidence type="ECO:0000313" key="10">
    <source>
        <dbReference type="Proteomes" id="UP001259832"/>
    </source>
</evidence>
<organism evidence="9 10">
    <name type="scientific">Phytophthora citrophthora</name>
    <dbReference type="NCBI Taxonomy" id="4793"/>
    <lineage>
        <taxon>Eukaryota</taxon>
        <taxon>Sar</taxon>
        <taxon>Stramenopiles</taxon>
        <taxon>Oomycota</taxon>
        <taxon>Peronosporomycetes</taxon>
        <taxon>Peronosporales</taxon>
        <taxon>Peronosporaceae</taxon>
        <taxon>Phytophthora</taxon>
    </lineage>
</organism>
<dbReference type="GO" id="GO:0016020">
    <property type="term" value="C:membrane"/>
    <property type="evidence" value="ECO:0007669"/>
    <property type="project" value="UniProtKB-SubCell"/>
</dbReference>
<evidence type="ECO:0000256" key="4">
    <source>
        <dbReference type="ARBA" id="ARBA00022989"/>
    </source>
</evidence>
<protein>
    <submittedName>
        <fullName evidence="9">ABC transporter G family member 5</fullName>
    </submittedName>
</protein>
<keyword evidence="5 6" id="KW-0472">Membrane</keyword>
<dbReference type="Proteomes" id="UP001259832">
    <property type="component" value="Unassembled WGS sequence"/>
</dbReference>
<name>A0AAD9GM51_9STRA</name>
<keyword evidence="10" id="KW-1185">Reference proteome</keyword>
<comment type="subcellular location">
    <subcellularLocation>
        <location evidence="1">Membrane</location>
        <topology evidence="1">Multi-pass membrane protein</topology>
    </subcellularLocation>
</comment>
<feature type="transmembrane region" description="Helical" evidence="6">
    <location>
        <begin position="43"/>
        <end position="63"/>
    </location>
</feature>
<feature type="domain" description="ABC-2 type transporter transmembrane" evidence="7">
    <location>
        <begin position="3"/>
        <end position="92"/>
    </location>
</feature>
<proteinExistence type="predicted"/>
<dbReference type="AlphaFoldDB" id="A0AAD9GM51"/>
<dbReference type="Pfam" id="PF01061">
    <property type="entry name" value="ABC2_membrane"/>
    <property type="match status" value="1"/>
</dbReference>
<feature type="transmembrane region" description="Helical" evidence="6">
    <location>
        <begin position="69"/>
        <end position="90"/>
    </location>
</feature>